<gene>
    <name evidence="10" type="ORF">QM524_17585</name>
</gene>
<dbReference type="PROSITE" id="PS00456">
    <property type="entry name" value="NA_SOLUT_SYMP_1"/>
    <property type="match status" value="1"/>
</dbReference>
<dbReference type="CDD" id="cd11474">
    <property type="entry name" value="SLC5sbd_CHT"/>
    <property type="match status" value="1"/>
</dbReference>
<accession>A0ABT6YBR6</accession>
<dbReference type="PROSITE" id="PS50283">
    <property type="entry name" value="NA_SOLUT_SYMP_3"/>
    <property type="match status" value="1"/>
</dbReference>
<comment type="subcellular location">
    <subcellularLocation>
        <location evidence="1">Membrane</location>
        <topology evidence="1">Multi-pass membrane protein</topology>
    </subcellularLocation>
</comment>
<feature type="transmembrane region" description="Helical" evidence="9">
    <location>
        <begin position="219"/>
        <end position="239"/>
    </location>
</feature>
<dbReference type="InterPro" id="IPR018212">
    <property type="entry name" value="Na/solute_symporter_CS"/>
</dbReference>
<organism evidence="10 11">
    <name type="scientific">Flectobacillus roseus</name>
    <dbReference type="NCBI Taxonomy" id="502259"/>
    <lineage>
        <taxon>Bacteria</taxon>
        <taxon>Pseudomonadati</taxon>
        <taxon>Bacteroidota</taxon>
        <taxon>Cytophagia</taxon>
        <taxon>Cytophagales</taxon>
        <taxon>Flectobacillaceae</taxon>
        <taxon>Flectobacillus</taxon>
    </lineage>
</organism>
<feature type="transmembrane region" description="Helical" evidence="9">
    <location>
        <begin position="260"/>
        <end position="282"/>
    </location>
</feature>
<protein>
    <submittedName>
        <fullName evidence="10">Sodium:solute symporter family protein</fullName>
    </submittedName>
</protein>
<dbReference type="InterPro" id="IPR038377">
    <property type="entry name" value="Na/Glc_symporter_sf"/>
</dbReference>
<dbReference type="PANTHER" id="PTHR48086:SF7">
    <property type="entry name" value="SODIUM-SOLUTE SYMPORTER-RELATED"/>
    <property type="match status" value="1"/>
</dbReference>
<evidence type="ECO:0000256" key="4">
    <source>
        <dbReference type="ARBA" id="ARBA00022475"/>
    </source>
</evidence>
<evidence type="ECO:0000256" key="6">
    <source>
        <dbReference type="ARBA" id="ARBA00022989"/>
    </source>
</evidence>
<dbReference type="EMBL" id="JASHIF010000016">
    <property type="protein sequence ID" value="MDI9861033.1"/>
    <property type="molecule type" value="Genomic_DNA"/>
</dbReference>
<dbReference type="RefSeq" id="WP_283345569.1">
    <property type="nucleotide sequence ID" value="NZ_JASHIF010000016.1"/>
</dbReference>
<reference evidence="10 11" key="1">
    <citation type="submission" date="2023-05" db="EMBL/GenBank/DDBJ databases">
        <title>Novel species of genus Flectobacillus isolated from stream in China.</title>
        <authorList>
            <person name="Lu H."/>
        </authorList>
    </citation>
    <scope>NUCLEOTIDE SEQUENCE [LARGE SCALE GENOMIC DNA]</scope>
    <source>
        <strain evidence="10 11">KCTC 42575</strain>
    </source>
</reference>
<evidence type="ECO:0000256" key="7">
    <source>
        <dbReference type="ARBA" id="ARBA00023136"/>
    </source>
</evidence>
<dbReference type="Gene3D" id="1.20.1730.10">
    <property type="entry name" value="Sodium/glucose cotransporter"/>
    <property type="match status" value="1"/>
</dbReference>
<feature type="transmembrane region" description="Helical" evidence="9">
    <location>
        <begin position="436"/>
        <end position="456"/>
    </location>
</feature>
<feature type="transmembrane region" description="Helical" evidence="9">
    <location>
        <begin position="176"/>
        <end position="194"/>
    </location>
</feature>
<sequence>MLLFFILGYLSVNLLVGWWASSKISSTEDFVLAGRGLSFGLSSMVTFATWFGSETMMGAPAEFIEKGILGVIEEPFGAALCLILVGLFYAKIFYNLNILTFCDYFKLRYGVAAEYVSAFLMVPSYFGWIAAQLIAMGTVLEVVVGWPLYVGILISAILVMVYTLMGGMWSVSVTDFFHNILLIIGLIILTAIMLDKTGGLKPVIASTPQDFFRVIPKRFTLLESASYLTAWITVGLGSIPQQDIFQRVMASKDAKTAVRSSVTAGFLYLSVAMLPLFIALMAKYLHPELLQHDARMIIPNMVMEHTNTFIQILFFGALISAVLSTTSGAILAPASVIGENIIKPLYPKLTDQQLLFVIRCSIVVVTIASIWMATSRQNIFELVGESSAFSLVSLFVPLTVGLYWKKANTIGCIASMILGFSSWFICNFVWKTEFPASLIGLIVSWIAIYVGSYIPIKSLRS</sequence>
<evidence type="ECO:0000256" key="3">
    <source>
        <dbReference type="ARBA" id="ARBA00022448"/>
    </source>
</evidence>
<evidence type="ECO:0000256" key="9">
    <source>
        <dbReference type="SAM" id="Phobius"/>
    </source>
</evidence>
<proteinExistence type="inferred from homology"/>
<dbReference type="InterPro" id="IPR050277">
    <property type="entry name" value="Sodium:Solute_Symporter"/>
</dbReference>
<dbReference type="PANTHER" id="PTHR48086">
    <property type="entry name" value="SODIUM/PROLINE SYMPORTER-RELATED"/>
    <property type="match status" value="1"/>
</dbReference>
<evidence type="ECO:0000313" key="10">
    <source>
        <dbReference type="EMBL" id="MDI9861033.1"/>
    </source>
</evidence>
<keyword evidence="3" id="KW-0813">Transport</keyword>
<dbReference type="Pfam" id="PF00474">
    <property type="entry name" value="SSF"/>
    <property type="match status" value="1"/>
</dbReference>
<feature type="transmembrane region" description="Helical" evidence="9">
    <location>
        <begin position="36"/>
        <end position="53"/>
    </location>
</feature>
<comment type="caution">
    <text evidence="10">The sequence shown here is derived from an EMBL/GenBank/DDBJ whole genome shotgun (WGS) entry which is preliminary data.</text>
</comment>
<evidence type="ECO:0000256" key="8">
    <source>
        <dbReference type="RuleBase" id="RU362091"/>
    </source>
</evidence>
<feature type="transmembrane region" description="Helical" evidence="9">
    <location>
        <begin position="115"/>
        <end position="140"/>
    </location>
</feature>
<comment type="similarity">
    <text evidence="2 8">Belongs to the sodium:solute symporter (SSF) (TC 2.A.21) family.</text>
</comment>
<evidence type="ECO:0000313" key="11">
    <source>
        <dbReference type="Proteomes" id="UP001236507"/>
    </source>
</evidence>
<keyword evidence="6 9" id="KW-1133">Transmembrane helix</keyword>
<feature type="transmembrane region" description="Helical" evidence="9">
    <location>
        <begin position="146"/>
        <end position="164"/>
    </location>
</feature>
<dbReference type="InterPro" id="IPR001734">
    <property type="entry name" value="Na/solute_symporter"/>
</dbReference>
<feature type="transmembrane region" description="Helical" evidence="9">
    <location>
        <begin position="76"/>
        <end position="94"/>
    </location>
</feature>
<keyword evidence="11" id="KW-1185">Reference proteome</keyword>
<feature type="transmembrane region" description="Helical" evidence="9">
    <location>
        <begin position="6"/>
        <end position="24"/>
    </location>
</feature>
<evidence type="ECO:0000256" key="5">
    <source>
        <dbReference type="ARBA" id="ARBA00022692"/>
    </source>
</evidence>
<evidence type="ECO:0000256" key="1">
    <source>
        <dbReference type="ARBA" id="ARBA00004141"/>
    </source>
</evidence>
<keyword evidence="7 9" id="KW-0472">Membrane</keyword>
<evidence type="ECO:0000256" key="2">
    <source>
        <dbReference type="ARBA" id="ARBA00006434"/>
    </source>
</evidence>
<feature type="transmembrane region" description="Helical" evidence="9">
    <location>
        <begin position="386"/>
        <end position="404"/>
    </location>
</feature>
<feature type="transmembrane region" description="Helical" evidence="9">
    <location>
        <begin position="411"/>
        <end position="430"/>
    </location>
</feature>
<feature type="transmembrane region" description="Helical" evidence="9">
    <location>
        <begin position="354"/>
        <end position="374"/>
    </location>
</feature>
<keyword evidence="4" id="KW-1003">Cell membrane</keyword>
<keyword evidence="5 9" id="KW-0812">Transmembrane</keyword>
<dbReference type="Proteomes" id="UP001236507">
    <property type="component" value="Unassembled WGS sequence"/>
</dbReference>
<feature type="transmembrane region" description="Helical" evidence="9">
    <location>
        <begin position="309"/>
        <end position="333"/>
    </location>
</feature>
<name>A0ABT6YBR6_9BACT</name>